<dbReference type="EMBL" id="UYRU01089106">
    <property type="protein sequence ID" value="VDN36568.1"/>
    <property type="molecule type" value="Genomic_DNA"/>
</dbReference>
<evidence type="ECO:0000313" key="1">
    <source>
        <dbReference type="EMBL" id="VDN36568.1"/>
    </source>
</evidence>
<gene>
    <name evidence="1" type="ORF">DILT_LOCUS17067</name>
</gene>
<sequence>MDVLPSTWLPAAVIPRSSPICSPAMRTFTRPTRSSNLPSTLPPTSVIWTLSTPCYGMVHR</sequence>
<name>A0A3P7NLU5_DIBLA</name>
<dbReference type="Proteomes" id="UP000281553">
    <property type="component" value="Unassembled WGS sequence"/>
</dbReference>
<dbReference type="AlphaFoldDB" id="A0A3P7NLU5"/>
<evidence type="ECO:0000313" key="2">
    <source>
        <dbReference type="Proteomes" id="UP000281553"/>
    </source>
</evidence>
<proteinExistence type="predicted"/>
<accession>A0A3P7NLU5</accession>
<organism evidence="1 2">
    <name type="scientific">Dibothriocephalus latus</name>
    <name type="common">Fish tapeworm</name>
    <name type="synonym">Diphyllobothrium latum</name>
    <dbReference type="NCBI Taxonomy" id="60516"/>
    <lineage>
        <taxon>Eukaryota</taxon>
        <taxon>Metazoa</taxon>
        <taxon>Spiralia</taxon>
        <taxon>Lophotrochozoa</taxon>
        <taxon>Platyhelminthes</taxon>
        <taxon>Cestoda</taxon>
        <taxon>Eucestoda</taxon>
        <taxon>Diphyllobothriidea</taxon>
        <taxon>Diphyllobothriidae</taxon>
        <taxon>Dibothriocephalus</taxon>
    </lineage>
</organism>
<protein>
    <submittedName>
        <fullName evidence="1">Uncharacterized protein</fullName>
    </submittedName>
</protein>
<keyword evidence="2" id="KW-1185">Reference proteome</keyword>
<reference evidence="1 2" key="1">
    <citation type="submission" date="2018-11" db="EMBL/GenBank/DDBJ databases">
        <authorList>
            <consortium name="Pathogen Informatics"/>
        </authorList>
    </citation>
    <scope>NUCLEOTIDE SEQUENCE [LARGE SCALE GENOMIC DNA]</scope>
</reference>